<organism evidence="1">
    <name type="scientific">uncultured virus</name>
    <dbReference type="NCBI Taxonomy" id="340016"/>
    <lineage>
        <taxon>Viruses</taxon>
        <taxon>environmental samples</taxon>
    </lineage>
</organism>
<sequence length="80" mass="9235">MKFIILIVMFMFDPLHVGDDSVVMLSQHDKPLVFNNVEKCTEYVNGNLKNLIEYANLMYKNEGIVKEILCVKDLKRSNAV</sequence>
<accession>A0A218MN29</accession>
<reference evidence="1" key="1">
    <citation type="submission" date="2016-10" db="EMBL/GenBank/DDBJ databases">
        <authorList>
            <person name="Varghese N."/>
        </authorList>
    </citation>
    <scope>NUCLEOTIDE SEQUENCE</scope>
</reference>
<evidence type="ECO:0000313" key="1">
    <source>
        <dbReference type="EMBL" id="ASF00683.1"/>
    </source>
</evidence>
<reference evidence="1" key="2">
    <citation type="journal article" date="2017" name="Nat. Commun.">
        <title>Single-virus genomics reveals hidden cosmopolitan and abundant viruses.</title>
        <authorList>
            <person name="Martinez-Hernandez F."/>
            <person name="Fornas O."/>
            <person name="Lluesma Gomez M."/>
            <person name="Bolduc B."/>
            <person name="de la Cruz Pena M.J."/>
            <person name="Martinez J.M."/>
            <person name="Anton J."/>
            <person name="Gasol J.M."/>
            <person name="Rosselli R."/>
            <person name="Rodriguez-Valera F."/>
            <person name="Sullivan M.B."/>
            <person name="Acinas S.G."/>
            <person name="Martinez-Garcia M."/>
        </authorList>
    </citation>
    <scope>NUCLEOTIDE SEQUENCE</scope>
</reference>
<name>A0A218MN29_9VIRU</name>
<dbReference type="EMBL" id="KY052850">
    <property type="protein sequence ID" value="ASF00683.1"/>
    <property type="molecule type" value="Genomic_DNA"/>
</dbReference>
<proteinExistence type="predicted"/>
<protein>
    <submittedName>
        <fullName evidence="1">Uncharacterized protein</fullName>
    </submittedName>
</protein>